<evidence type="ECO:0000313" key="12">
    <source>
        <dbReference type="Proteomes" id="UP000594263"/>
    </source>
</evidence>
<dbReference type="Gene3D" id="3.30.40.10">
    <property type="entry name" value="Zinc/RING finger domain, C3HC4 (zinc finger)"/>
    <property type="match status" value="1"/>
</dbReference>
<dbReference type="InterPro" id="IPR001841">
    <property type="entry name" value="Znf_RING"/>
</dbReference>
<evidence type="ECO:0000256" key="8">
    <source>
        <dbReference type="PROSITE-ProRule" id="PRU00175"/>
    </source>
</evidence>
<accession>A0A7N0UDV5</accession>
<feature type="region of interest" description="Disordered" evidence="9">
    <location>
        <begin position="91"/>
        <end position="151"/>
    </location>
</feature>
<keyword evidence="6" id="KW-0833">Ubl conjugation pathway</keyword>
<evidence type="ECO:0000313" key="11">
    <source>
        <dbReference type="EnsemblPlants" id="Kaladp0061s0148.1.v1.1"/>
    </source>
</evidence>
<evidence type="ECO:0000256" key="6">
    <source>
        <dbReference type="ARBA" id="ARBA00022786"/>
    </source>
</evidence>
<keyword evidence="3" id="KW-0808">Transferase</keyword>
<dbReference type="PANTHER" id="PTHR46463:SF10">
    <property type="entry name" value="OS01G0926200 PROTEIN"/>
    <property type="match status" value="1"/>
</dbReference>
<comment type="catalytic activity">
    <reaction evidence="1">
        <text>S-ubiquitinyl-[E2 ubiquitin-conjugating enzyme]-L-cysteine + [acceptor protein]-L-lysine = [E2 ubiquitin-conjugating enzyme]-L-cysteine + N(6)-ubiquitinyl-[acceptor protein]-L-lysine.</text>
        <dbReference type="EC" id="2.3.2.27"/>
    </reaction>
</comment>
<evidence type="ECO:0000259" key="10">
    <source>
        <dbReference type="PROSITE" id="PS50089"/>
    </source>
</evidence>
<evidence type="ECO:0000256" key="3">
    <source>
        <dbReference type="ARBA" id="ARBA00022679"/>
    </source>
</evidence>
<evidence type="ECO:0000256" key="1">
    <source>
        <dbReference type="ARBA" id="ARBA00000900"/>
    </source>
</evidence>
<dbReference type="SMART" id="SM00184">
    <property type="entry name" value="RING"/>
    <property type="match status" value="1"/>
</dbReference>
<dbReference type="GO" id="GO:0061630">
    <property type="term" value="F:ubiquitin protein ligase activity"/>
    <property type="evidence" value="ECO:0007669"/>
    <property type="project" value="UniProtKB-EC"/>
</dbReference>
<organism evidence="11 12">
    <name type="scientific">Kalanchoe fedtschenkoi</name>
    <name type="common">Lavender scallops</name>
    <name type="synonym">South American air plant</name>
    <dbReference type="NCBI Taxonomy" id="63787"/>
    <lineage>
        <taxon>Eukaryota</taxon>
        <taxon>Viridiplantae</taxon>
        <taxon>Streptophyta</taxon>
        <taxon>Embryophyta</taxon>
        <taxon>Tracheophyta</taxon>
        <taxon>Spermatophyta</taxon>
        <taxon>Magnoliopsida</taxon>
        <taxon>eudicotyledons</taxon>
        <taxon>Gunneridae</taxon>
        <taxon>Pentapetalae</taxon>
        <taxon>Saxifragales</taxon>
        <taxon>Crassulaceae</taxon>
        <taxon>Kalanchoe</taxon>
    </lineage>
</organism>
<dbReference type="InterPro" id="IPR013083">
    <property type="entry name" value="Znf_RING/FYVE/PHD"/>
</dbReference>
<evidence type="ECO:0000256" key="4">
    <source>
        <dbReference type="ARBA" id="ARBA00022723"/>
    </source>
</evidence>
<keyword evidence="4" id="KW-0479">Metal-binding</keyword>
<dbReference type="EC" id="2.3.2.27" evidence="2"/>
<sequence>MGVFCSCFGDCLPEHHDEDGDALRSNTTVLQNVVNKYRSIFHQGQVESAATTAPGGTAEATAIAIAAPGAVAMQREAQSCHQSTLVSNVASTHSGGQNLNKAEPQTGSNVALPRKSSVRQASKPVAEESKVGKVADLPSEDFQDSVEKFPSSDEEDVCPTCLEEYGEENPKITTQCNHHFHLACIYEWMERSSSCPVCGKLMVFEQMT</sequence>
<dbReference type="PANTHER" id="PTHR46463">
    <property type="entry name" value="ZINC FINGER, RING/FYVE/PHD-TYPE"/>
    <property type="match status" value="1"/>
</dbReference>
<evidence type="ECO:0000256" key="5">
    <source>
        <dbReference type="ARBA" id="ARBA00022771"/>
    </source>
</evidence>
<keyword evidence="7" id="KW-0862">Zinc</keyword>
<feature type="compositionally biased region" description="Polar residues" evidence="9">
    <location>
        <begin position="91"/>
        <end position="109"/>
    </location>
</feature>
<evidence type="ECO:0000256" key="9">
    <source>
        <dbReference type="SAM" id="MobiDB-lite"/>
    </source>
</evidence>
<dbReference type="Gramene" id="Kaladp0061s0148.1.v1.1">
    <property type="protein sequence ID" value="Kaladp0061s0148.1.v1.1"/>
    <property type="gene ID" value="Kaladp0061s0148.v1.1"/>
</dbReference>
<dbReference type="CDD" id="cd23116">
    <property type="entry name" value="RING-H2_AIRP1-like"/>
    <property type="match status" value="1"/>
</dbReference>
<evidence type="ECO:0000256" key="7">
    <source>
        <dbReference type="ARBA" id="ARBA00022833"/>
    </source>
</evidence>
<reference evidence="11" key="1">
    <citation type="submission" date="2021-01" db="UniProtKB">
        <authorList>
            <consortium name="EnsemblPlants"/>
        </authorList>
    </citation>
    <scope>IDENTIFICATION</scope>
</reference>
<dbReference type="Pfam" id="PF13639">
    <property type="entry name" value="zf-RING_2"/>
    <property type="match status" value="1"/>
</dbReference>
<keyword evidence="12" id="KW-1185">Reference proteome</keyword>
<dbReference type="EnsemblPlants" id="Kaladp0061s0148.1.v1.1">
    <property type="protein sequence ID" value="Kaladp0061s0148.1.v1.1"/>
    <property type="gene ID" value="Kaladp0061s0148.v1.1"/>
</dbReference>
<dbReference type="SUPFAM" id="SSF57850">
    <property type="entry name" value="RING/U-box"/>
    <property type="match status" value="1"/>
</dbReference>
<feature type="domain" description="RING-type" evidence="10">
    <location>
        <begin position="158"/>
        <end position="198"/>
    </location>
</feature>
<dbReference type="Proteomes" id="UP000594263">
    <property type="component" value="Unplaced"/>
</dbReference>
<dbReference type="PROSITE" id="PS50089">
    <property type="entry name" value="ZF_RING_2"/>
    <property type="match status" value="1"/>
</dbReference>
<dbReference type="AlphaFoldDB" id="A0A7N0UDV5"/>
<proteinExistence type="predicted"/>
<keyword evidence="5 8" id="KW-0863">Zinc-finger</keyword>
<name>A0A7N0UDV5_KALFE</name>
<protein>
    <recommendedName>
        <fullName evidence="2">RING-type E3 ubiquitin transferase</fullName>
        <ecNumber evidence="2">2.3.2.27</ecNumber>
    </recommendedName>
</protein>
<dbReference type="GO" id="GO:0008270">
    <property type="term" value="F:zinc ion binding"/>
    <property type="evidence" value="ECO:0007669"/>
    <property type="project" value="UniProtKB-KW"/>
</dbReference>
<evidence type="ECO:0000256" key="2">
    <source>
        <dbReference type="ARBA" id="ARBA00012483"/>
    </source>
</evidence>